<keyword evidence="3" id="KW-1185">Reference proteome</keyword>
<accession>A0A5B7F5G4</accession>
<evidence type="ECO:0000313" key="2">
    <source>
        <dbReference type="EMBL" id="MPC39864.1"/>
    </source>
</evidence>
<feature type="compositionally biased region" description="Basic and acidic residues" evidence="1">
    <location>
        <begin position="120"/>
        <end position="134"/>
    </location>
</feature>
<dbReference type="Proteomes" id="UP000324222">
    <property type="component" value="Unassembled WGS sequence"/>
</dbReference>
<gene>
    <name evidence="2" type="ORF">E2C01_033415</name>
</gene>
<dbReference type="EMBL" id="VSRR010004502">
    <property type="protein sequence ID" value="MPC39864.1"/>
    <property type="molecule type" value="Genomic_DNA"/>
</dbReference>
<name>A0A5B7F5G4_PORTR</name>
<sequence>MNSASSSRVSYLPILSYLMVHGKRQPLVSLGDVPECAHSSPHFENGSPEPAPEVRGGGGVTGQLVPEGGDEALHGVAHEEELGVGAELVTQHRGLVRREGEGRRRHEAPQTAPTGGSRRWRAELEPLVRPEPKPPEPCPTKPARPHFSSSSSTSSTWHYPCFLLRVPLSFDQQVEERREGGTGRGSIG</sequence>
<evidence type="ECO:0000256" key="1">
    <source>
        <dbReference type="SAM" id="MobiDB-lite"/>
    </source>
</evidence>
<evidence type="ECO:0000313" key="3">
    <source>
        <dbReference type="Proteomes" id="UP000324222"/>
    </source>
</evidence>
<dbReference type="AlphaFoldDB" id="A0A5B7F5G4"/>
<feature type="compositionally biased region" description="Basic and acidic residues" evidence="1">
    <location>
        <begin position="96"/>
        <end position="108"/>
    </location>
</feature>
<protein>
    <submittedName>
        <fullName evidence="2">Uncharacterized protein</fullName>
    </submittedName>
</protein>
<feature type="region of interest" description="Disordered" evidence="1">
    <location>
        <begin position="38"/>
        <end position="62"/>
    </location>
</feature>
<organism evidence="2 3">
    <name type="scientific">Portunus trituberculatus</name>
    <name type="common">Swimming crab</name>
    <name type="synonym">Neptunus trituberculatus</name>
    <dbReference type="NCBI Taxonomy" id="210409"/>
    <lineage>
        <taxon>Eukaryota</taxon>
        <taxon>Metazoa</taxon>
        <taxon>Ecdysozoa</taxon>
        <taxon>Arthropoda</taxon>
        <taxon>Crustacea</taxon>
        <taxon>Multicrustacea</taxon>
        <taxon>Malacostraca</taxon>
        <taxon>Eumalacostraca</taxon>
        <taxon>Eucarida</taxon>
        <taxon>Decapoda</taxon>
        <taxon>Pleocyemata</taxon>
        <taxon>Brachyura</taxon>
        <taxon>Eubrachyura</taxon>
        <taxon>Portunoidea</taxon>
        <taxon>Portunidae</taxon>
        <taxon>Portuninae</taxon>
        <taxon>Portunus</taxon>
    </lineage>
</organism>
<reference evidence="2 3" key="1">
    <citation type="submission" date="2019-05" db="EMBL/GenBank/DDBJ databases">
        <title>Another draft genome of Portunus trituberculatus and its Hox gene families provides insights of decapod evolution.</title>
        <authorList>
            <person name="Jeong J.-H."/>
            <person name="Song I."/>
            <person name="Kim S."/>
            <person name="Choi T."/>
            <person name="Kim D."/>
            <person name="Ryu S."/>
            <person name="Kim W."/>
        </authorList>
    </citation>
    <scope>NUCLEOTIDE SEQUENCE [LARGE SCALE GENOMIC DNA]</scope>
    <source>
        <tissue evidence="2">Muscle</tissue>
    </source>
</reference>
<feature type="region of interest" description="Disordered" evidence="1">
    <location>
        <begin position="90"/>
        <end position="156"/>
    </location>
</feature>
<comment type="caution">
    <text evidence="2">The sequence shown here is derived from an EMBL/GenBank/DDBJ whole genome shotgun (WGS) entry which is preliminary data.</text>
</comment>
<proteinExistence type="predicted"/>